<evidence type="ECO:0000256" key="1">
    <source>
        <dbReference type="SAM" id="Phobius"/>
    </source>
</evidence>
<accession>A0A1G2CMH7</accession>
<evidence type="ECO:0000313" key="2">
    <source>
        <dbReference type="EMBL" id="OGZ01960.1"/>
    </source>
</evidence>
<gene>
    <name evidence="2" type="ORF">A2946_03570</name>
</gene>
<protein>
    <recommendedName>
        <fullName evidence="4">Type II secretion system protein J</fullName>
    </recommendedName>
</protein>
<reference evidence="2 3" key="1">
    <citation type="journal article" date="2016" name="Nat. Commun.">
        <title>Thousands of microbial genomes shed light on interconnected biogeochemical processes in an aquifer system.</title>
        <authorList>
            <person name="Anantharaman K."/>
            <person name="Brown C.T."/>
            <person name="Hug L.A."/>
            <person name="Sharon I."/>
            <person name="Castelle C.J."/>
            <person name="Probst A.J."/>
            <person name="Thomas B.C."/>
            <person name="Singh A."/>
            <person name="Wilkins M.J."/>
            <person name="Karaoz U."/>
            <person name="Brodie E.L."/>
            <person name="Williams K.H."/>
            <person name="Hubbard S.S."/>
            <person name="Banfield J.F."/>
        </authorList>
    </citation>
    <scope>NUCLEOTIDE SEQUENCE [LARGE SCALE GENOMIC DNA]</scope>
</reference>
<comment type="caution">
    <text evidence="2">The sequence shown here is derived from an EMBL/GenBank/DDBJ whole genome shotgun (WGS) entry which is preliminary data.</text>
</comment>
<dbReference type="EMBL" id="MHLB01000026">
    <property type="protein sequence ID" value="OGZ01960.1"/>
    <property type="molecule type" value="Genomic_DNA"/>
</dbReference>
<organism evidence="2 3">
    <name type="scientific">Candidatus Liptonbacteria bacterium RIFCSPLOWO2_01_FULL_53_13</name>
    <dbReference type="NCBI Taxonomy" id="1798651"/>
    <lineage>
        <taxon>Bacteria</taxon>
        <taxon>Candidatus Liptoniibacteriota</taxon>
    </lineage>
</organism>
<evidence type="ECO:0008006" key="4">
    <source>
        <dbReference type="Google" id="ProtNLM"/>
    </source>
</evidence>
<name>A0A1G2CMH7_9BACT</name>
<evidence type="ECO:0000313" key="3">
    <source>
        <dbReference type="Proteomes" id="UP000178348"/>
    </source>
</evidence>
<dbReference type="Proteomes" id="UP000178348">
    <property type="component" value="Unassembled WGS sequence"/>
</dbReference>
<dbReference type="Pfam" id="PF07963">
    <property type="entry name" value="N_methyl"/>
    <property type="match status" value="1"/>
</dbReference>
<keyword evidence="1" id="KW-0472">Membrane</keyword>
<proteinExistence type="predicted"/>
<keyword evidence="1" id="KW-0812">Transmembrane</keyword>
<keyword evidence="1" id="KW-1133">Transmembrane helix</keyword>
<dbReference type="InterPro" id="IPR012902">
    <property type="entry name" value="N_methyl_site"/>
</dbReference>
<sequence length="212" mass="22691">MTKFLEIRNSTLDIARERAGFTLFEVLLAIGISAVIVLAVGKFSDTISGVGVLLNNKLQTSQDLEQAFQVITTDIRSISPSSNGAYPIEAASTSSFVFFSDINRDGLYDRVRYFLATSTLRKGVVKPSGSPLGYPTSTEIITSVIPNIVPGGNLFQYYGASATGTANPLPSPIDVSSVRIVKMALTADTSTSTSPRPTTMEATITIRNLRSN</sequence>
<dbReference type="AlphaFoldDB" id="A0A1G2CMH7"/>
<feature type="transmembrane region" description="Helical" evidence="1">
    <location>
        <begin position="21"/>
        <end position="41"/>
    </location>
</feature>
<dbReference type="NCBIfam" id="TIGR02532">
    <property type="entry name" value="IV_pilin_GFxxxE"/>
    <property type="match status" value="1"/>
</dbReference>